<evidence type="ECO:0000256" key="3">
    <source>
        <dbReference type="SAM" id="MobiDB-lite"/>
    </source>
</evidence>
<dbReference type="UniPathway" id="UPA00904">
    <property type="reaction ID" value="UER00874"/>
</dbReference>
<dbReference type="EC" id="5.3.1.23" evidence="2"/>
<dbReference type="Pfam" id="PF01008">
    <property type="entry name" value="IF-2B"/>
    <property type="match status" value="1"/>
</dbReference>
<keyword evidence="2" id="KW-0486">Methionine biosynthesis</keyword>
<dbReference type="GO" id="GO:0019509">
    <property type="term" value="P:L-methionine salvage from methylthioadenosine"/>
    <property type="evidence" value="ECO:0007669"/>
    <property type="project" value="UniProtKB-UniRule"/>
</dbReference>
<dbReference type="Gene3D" id="1.20.120.420">
    <property type="entry name" value="translation initiation factor eif-2b, domain 1"/>
    <property type="match status" value="1"/>
</dbReference>
<dbReference type="FunFam" id="3.40.50.10470:FF:000006">
    <property type="entry name" value="Methylthioribose-1-phosphate isomerase"/>
    <property type="match status" value="1"/>
</dbReference>
<feature type="active site" description="Proton donor" evidence="2">
    <location>
        <position position="240"/>
    </location>
</feature>
<feature type="region of interest" description="Disordered" evidence="3">
    <location>
        <begin position="350"/>
        <end position="369"/>
    </location>
</feature>
<evidence type="ECO:0000256" key="1">
    <source>
        <dbReference type="ARBA" id="ARBA00023235"/>
    </source>
</evidence>
<dbReference type="NCBIfam" id="TIGR00524">
    <property type="entry name" value="eIF-2B_rel"/>
    <property type="match status" value="1"/>
</dbReference>
<dbReference type="NCBIfam" id="NF004326">
    <property type="entry name" value="PRK05720.1"/>
    <property type="match status" value="1"/>
</dbReference>
<dbReference type="InterPro" id="IPR037171">
    <property type="entry name" value="NagB/RpiA_transferase-like"/>
</dbReference>
<sequence length="369" mass="40038">MVVAPPDTIMWKNGRLKIIDQTKLPTKLSYIYCDTVEDVWHAIKQLKVRGAPAIGIAAAFGVLVALRNSRGSTSEELVGKVDKAASYLASARPTAVNLAWALERMRAVAHRMKKQTPTNIMTALKKEALLIHEEDRLLCRKIGEHGARLIRSGSTVLTHCNAGALATGGIGTALAPVFVTHARGKRVRVVADETRPLLQGARLTAWELKRAGIDVTLICDNMAAQVMREGKVDLVITGADRIAANGDVANKIGTYGVAVLAKAHGIPFYVAAPSSTFDLSIRSGKEIPIEQRHPDEVTEGLGRRTAPDRIAVYNPAFDVTPARLVTALITEKGIIRPPYRRTIAAVLCGRPRSKKKATSNDSRRREKVS</sequence>
<evidence type="ECO:0000313" key="5">
    <source>
        <dbReference type="Proteomes" id="UP000285961"/>
    </source>
</evidence>
<comment type="function">
    <text evidence="2">Catalyzes the interconversion of methylthioribose-1-phosphate (MTR-1-P) into methylthioribulose-1-phosphate (MTRu-1-P).</text>
</comment>
<evidence type="ECO:0000256" key="2">
    <source>
        <dbReference type="HAMAP-Rule" id="MF_01678"/>
    </source>
</evidence>
<dbReference type="PANTHER" id="PTHR43475:SF1">
    <property type="entry name" value="METHYLTHIORIBOSE-1-PHOSPHATE ISOMERASE"/>
    <property type="match status" value="1"/>
</dbReference>
<proteinExistence type="inferred from homology"/>
<dbReference type="Gene3D" id="3.40.50.10470">
    <property type="entry name" value="Translation initiation factor eif-2b, domain 2"/>
    <property type="match status" value="1"/>
</dbReference>
<dbReference type="InterPro" id="IPR005251">
    <property type="entry name" value="IF-M1Pi"/>
</dbReference>
<gene>
    <name evidence="2 4" type="primary">mtnA</name>
    <name evidence="4" type="ORF">C4532_08420</name>
</gene>
<protein>
    <recommendedName>
        <fullName evidence="2">Methylthioribose-1-phosphate isomerase</fullName>
        <shortName evidence="2">M1Pi</shortName>
        <shortName evidence="2">MTR-1-P isomerase</shortName>
        <ecNumber evidence="2">5.3.1.23</ecNumber>
    </recommendedName>
    <alternativeName>
        <fullName evidence="2">S-methyl-5-thioribose-1-phosphate isomerase</fullName>
    </alternativeName>
</protein>
<evidence type="ECO:0000313" key="4">
    <source>
        <dbReference type="EMBL" id="RJP70947.1"/>
    </source>
</evidence>
<accession>A0A419EZN0</accession>
<dbReference type="NCBIfam" id="TIGR00512">
    <property type="entry name" value="salvage_mtnA"/>
    <property type="match status" value="1"/>
</dbReference>
<feature type="binding site" evidence="2">
    <location>
        <begin position="49"/>
        <end position="51"/>
    </location>
    <ligand>
        <name>substrate</name>
    </ligand>
</feature>
<reference evidence="4 5" key="1">
    <citation type="journal article" date="2017" name="ISME J.">
        <title>Energy and carbon metabolisms in a deep terrestrial subsurface fluid microbial community.</title>
        <authorList>
            <person name="Momper L."/>
            <person name="Jungbluth S.P."/>
            <person name="Lee M.D."/>
            <person name="Amend J.P."/>
        </authorList>
    </citation>
    <scope>NUCLEOTIDE SEQUENCE [LARGE SCALE GENOMIC DNA]</scope>
    <source>
        <strain evidence="4">SURF_17</strain>
    </source>
</reference>
<dbReference type="Proteomes" id="UP000285961">
    <property type="component" value="Unassembled WGS sequence"/>
</dbReference>
<dbReference type="GO" id="GO:0046523">
    <property type="term" value="F:S-methyl-5-thioribose-1-phosphate isomerase activity"/>
    <property type="evidence" value="ECO:0007669"/>
    <property type="project" value="UniProtKB-UniRule"/>
</dbReference>
<dbReference type="SUPFAM" id="SSF100950">
    <property type="entry name" value="NagB/RpiA/CoA transferase-like"/>
    <property type="match status" value="1"/>
</dbReference>
<keyword evidence="2" id="KW-0028">Amino-acid biosynthesis</keyword>
<dbReference type="InterPro" id="IPR042529">
    <property type="entry name" value="IF_2B-like_C"/>
</dbReference>
<name>A0A419EZN0_9BACT</name>
<comment type="similarity">
    <text evidence="2">Belongs to the EIF-2B alpha/beta/delta subunits family. MtnA subfamily.</text>
</comment>
<dbReference type="InterPro" id="IPR011559">
    <property type="entry name" value="Initiation_fac_2B_a/b/d"/>
</dbReference>
<keyword evidence="1 2" id="KW-0413">Isomerase</keyword>
<dbReference type="HAMAP" id="MF_01678">
    <property type="entry name" value="Salvage_MtnA"/>
    <property type="match status" value="1"/>
</dbReference>
<dbReference type="InterPro" id="IPR000649">
    <property type="entry name" value="IF-2B-related"/>
</dbReference>
<dbReference type="FunFam" id="1.20.120.420:FF:000003">
    <property type="entry name" value="Methylthioribose-1-phosphate isomerase"/>
    <property type="match status" value="1"/>
</dbReference>
<dbReference type="AlphaFoldDB" id="A0A419EZN0"/>
<dbReference type="InterPro" id="IPR027363">
    <property type="entry name" value="M1Pi_N"/>
</dbReference>
<dbReference type="PANTHER" id="PTHR43475">
    <property type="entry name" value="METHYLTHIORIBOSE-1-PHOSPHATE ISOMERASE"/>
    <property type="match status" value="1"/>
</dbReference>
<comment type="pathway">
    <text evidence="2">Amino-acid biosynthesis; L-methionine biosynthesis via salvage pathway; L-methionine from S-methyl-5-thio-alpha-D-ribose 1-phosphate: step 1/6.</text>
</comment>
<dbReference type="EMBL" id="QZKI01000063">
    <property type="protein sequence ID" value="RJP70947.1"/>
    <property type="molecule type" value="Genomic_DNA"/>
</dbReference>
<feature type="binding site" evidence="2">
    <location>
        <position position="199"/>
    </location>
    <ligand>
        <name>substrate</name>
    </ligand>
</feature>
<feature type="site" description="Transition state stabilizer" evidence="2">
    <location>
        <position position="160"/>
    </location>
</feature>
<feature type="binding site" evidence="2">
    <location>
        <begin position="250"/>
        <end position="251"/>
    </location>
    <ligand>
        <name>substrate</name>
    </ligand>
</feature>
<comment type="catalytic activity">
    <reaction evidence="2">
        <text>5-(methylsulfanyl)-alpha-D-ribose 1-phosphate = 5-(methylsulfanyl)-D-ribulose 1-phosphate</text>
        <dbReference type="Rhea" id="RHEA:19989"/>
        <dbReference type="ChEBI" id="CHEBI:58533"/>
        <dbReference type="ChEBI" id="CHEBI:58548"/>
        <dbReference type="EC" id="5.3.1.23"/>
    </reaction>
</comment>
<organism evidence="4 5">
    <name type="scientific">Candidatus Abyssobacteria bacterium SURF_17</name>
    <dbReference type="NCBI Taxonomy" id="2093361"/>
    <lineage>
        <taxon>Bacteria</taxon>
        <taxon>Pseudomonadati</taxon>
        <taxon>Candidatus Hydrogenedentota</taxon>
        <taxon>Candidatus Abyssobacteria</taxon>
    </lineage>
</organism>
<comment type="caution">
    <text evidence="4">The sequence shown here is derived from an EMBL/GenBank/DDBJ whole genome shotgun (WGS) entry which is preliminary data.</text>
</comment>
<feature type="binding site" evidence="2">
    <location>
        <position position="92"/>
    </location>
    <ligand>
        <name>substrate</name>
    </ligand>
</feature>